<accession>A0ABP0AIP1</accession>
<name>A0ABP0AIP1_PIPNA</name>
<feature type="region of interest" description="Disordered" evidence="1">
    <location>
        <begin position="1"/>
        <end position="113"/>
    </location>
</feature>
<evidence type="ECO:0008006" key="4">
    <source>
        <dbReference type="Google" id="ProtNLM"/>
    </source>
</evidence>
<gene>
    <name evidence="2" type="ORF">MPIPNATIZW_LOCUS17970</name>
</gene>
<dbReference type="EMBL" id="OY882866">
    <property type="protein sequence ID" value="CAK6449664.1"/>
    <property type="molecule type" value="Genomic_DNA"/>
</dbReference>
<feature type="region of interest" description="Disordered" evidence="1">
    <location>
        <begin position="190"/>
        <end position="232"/>
    </location>
</feature>
<sequence length="261" mass="27693">MGPGRGCGEAGQPFTPARGCAARARPRRLRAAPGRTPPTPGWAVPPFGRAAPLRLLSAAAAGRPPRSSPALSGTAPRPAHRQPPPDLLLPTWPPPPPALGSFRRRQPETSEAAWDGRAAGLLLPATDYGRIPETPKKATPGDARASATPRTGLRLCFRKSTKRLRVPWPRPQAWPRPLRLALGSFRKHPKPPACGEPAPPTPRPAASGVGHFRQHPRPGEPRVIPSSGAESNSSLLSVSCRLFSDLERGAGNSCACCYLTK</sequence>
<evidence type="ECO:0000313" key="3">
    <source>
        <dbReference type="Proteomes" id="UP001314169"/>
    </source>
</evidence>
<dbReference type="Proteomes" id="UP001314169">
    <property type="component" value="Chromosome 9"/>
</dbReference>
<feature type="compositionally biased region" description="Pro residues" evidence="1">
    <location>
        <begin position="81"/>
        <end position="98"/>
    </location>
</feature>
<reference evidence="2" key="1">
    <citation type="submission" date="2023-12" db="EMBL/GenBank/DDBJ databases">
        <authorList>
            <person name="Brown T."/>
        </authorList>
    </citation>
    <scope>NUCLEOTIDE SEQUENCE</scope>
</reference>
<feature type="region of interest" description="Disordered" evidence="1">
    <location>
        <begin position="127"/>
        <end position="147"/>
    </location>
</feature>
<keyword evidence="3" id="KW-1185">Reference proteome</keyword>
<protein>
    <recommendedName>
        <fullName evidence="4">Basic proline-rich protein-like</fullName>
    </recommendedName>
</protein>
<feature type="compositionally biased region" description="Low complexity" evidence="1">
    <location>
        <begin position="48"/>
        <end position="73"/>
    </location>
</feature>
<feature type="compositionally biased region" description="Pro residues" evidence="1">
    <location>
        <begin position="191"/>
        <end position="203"/>
    </location>
</feature>
<evidence type="ECO:0000313" key="2">
    <source>
        <dbReference type="EMBL" id="CAK6449664.1"/>
    </source>
</evidence>
<organism evidence="2 3">
    <name type="scientific">Pipistrellus nathusii</name>
    <name type="common">Nathusius' pipistrelle</name>
    <dbReference type="NCBI Taxonomy" id="59473"/>
    <lineage>
        <taxon>Eukaryota</taxon>
        <taxon>Metazoa</taxon>
        <taxon>Chordata</taxon>
        <taxon>Craniata</taxon>
        <taxon>Vertebrata</taxon>
        <taxon>Euteleostomi</taxon>
        <taxon>Mammalia</taxon>
        <taxon>Eutheria</taxon>
        <taxon>Laurasiatheria</taxon>
        <taxon>Chiroptera</taxon>
        <taxon>Yangochiroptera</taxon>
        <taxon>Vespertilionidae</taxon>
        <taxon>Pipistrellus</taxon>
    </lineage>
</organism>
<proteinExistence type="predicted"/>
<evidence type="ECO:0000256" key="1">
    <source>
        <dbReference type="SAM" id="MobiDB-lite"/>
    </source>
</evidence>